<gene>
    <name evidence="2" type="ORF">D3877_25270</name>
</gene>
<evidence type="ECO:0008006" key="4">
    <source>
        <dbReference type="Google" id="ProtNLM"/>
    </source>
</evidence>
<dbReference type="RefSeq" id="WP_119833538.1">
    <property type="nucleotide sequence ID" value="NZ_QYUL01000004.1"/>
</dbReference>
<evidence type="ECO:0000313" key="3">
    <source>
        <dbReference type="Proteomes" id="UP000283458"/>
    </source>
</evidence>
<dbReference type="Gene3D" id="3.40.50.150">
    <property type="entry name" value="Vaccinia Virus protein VP39"/>
    <property type="match status" value="1"/>
</dbReference>
<evidence type="ECO:0000256" key="1">
    <source>
        <dbReference type="SAM" id="MobiDB-lite"/>
    </source>
</evidence>
<comment type="caution">
    <text evidence="2">The sequence shown here is derived from an EMBL/GenBank/DDBJ whole genome shotgun (WGS) entry which is preliminary data.</text>
</comment>
<feature type="region of interest" description="Disordered" evidence="1">
    <location>
        <begin position="1"/>
        <end position="41"/>
    </location>
</feature>
<accession>A0A418VQ64</accession>
<evidence type="ECO:0000313" key="2">
    <source>
        <dbReference type="EMBL" id="RJF78400.1"/>
    </source>
</evidence>
<organism evidence="2 3">
    <name type="scientific">Azospirillum cavernae</name>
    <dbReference type="NCBI Taxonomy" id="2320860"/>
    <lineage>
        <taxon>Bacteria</taxon>
        <taxon>Pseudomonadati</taxon>
        <taxon>Pseudomonadota</taxon>
        <taxon>Alphaproteobacteria</taxon>
        <taxon>Rhodospirillales</taxon>
        <taxon>Azospirillaceae</taxon>
        <taxon>Azospirillum</taxon>
    </lineage>
</organism>
<proteinExistence type="predicted"/>
<dbReference type="OrthoDB" id="9782855at2"/>
<dbReference type="SUPFAM" id="SSF53335">
    <property type="entry name" value="S-adenosyl-L-methionine-dependent methyltransferases"/>
    <property type="match status" value="1"/>
</dbReference>
<reference evidence="2 3" key="1">
    <citation type="submission" date="2018-09" db="EMBL/GenBank/DDBJ databases">
        <authorList>
            <person name="Zhu H."/>
        </authorList>
    </citation>
    <scope>NUCLEOTIDE SEQUENCE [LARGE SCALE GENOMIC DNA]</scope>
    <source>
        <strain evidence="2 3">K2W22B-5</strain>
    </source>
</reference>
<sequence length="221" mass="24208">MTASTRHQTEPGWGRCDQAGGRRVAGSAVESGENQRRPPLTAFSAARVTDHRMRTGAGHDAGQPRLWRRQLTTPLAHGSAGVATRTIPPGWFDSAVLLESLCHVSDKGRLLALLRETCGRLVARVNGQDEAPPGTAFGDTMRMIDSATQRQTVEAAGWRIRHWRDRRREAVPSVAAWARRLRAIPATEHGHIETLRAWCAHVADDPKGWGEANPLIELAAD</sequence>
<dbReference type="Proteomes" id="UP000283458">
    <property type="component" value="Unassembled WGS sequence"/>
</dbReference>
<dbReference type="InterPro" id="IPR029063">
    <property type="entry name" value="SAM-dependent_MTases_sf"/>
</dbReference>
<dbReference type="EMBL" id="QYUL01000004">
    <property type="protein sequence ID" value="RJF78400.1"/>
    <property type="molecule type" value="Genomic_DNA"/>
</dbReference>
<keyword evidence="3" id="KW-1185">Reference proteome</keyword>
<protein>
    <recommendedName>
        <fullName evidence="4">Methyltransferase type 11 domain-containing protein</fullName>
    </recommendedName>
</protein>
<dbReference type="AlphaFoldDB" id="A0A418VQ64"/>
<name>A0A418VQ64_9PROT</name>